<keyword evidence="2" id="KW-1185">Reference proteome</keyword>
<comment type="caution">
    <text evidence="1">The sequence shown here is derived from an EMBL/GenBank/DDBJ whole genome shotgun (WGS) entry which is preliminary data.</text>
</comment>
<dbReference type="EMBL" id="JAVXZY010000002">
    <property type="protein sequence ID" value="MDT8998712.1"/>
    <property type="molecule type" value="Genomic_DNA"/>
</dbReference>
<organism evidence="1 2">
    <name type="scientific">Roseateles aquae</name>
    <dbReference type="NCBI Taxonomy" id="3077235"/>
    <lineage>
        <taxon>Bacteria</taxon>
        <taxon>Pseudomonadati</taxon>
        <taxon>Pseudomonadota</taxon>
        <taxon>Betaproteobacteria</taxon>
        <taxon>Burkholderiales</taxon>
        <taxon>Sphaerotilaceae</taxon>
        <taxon>Roseateles</taxon>
    </lineage>
</organism>
<sequence>MKPQQTVANAVQQRRFWLALLFAVSMLGLQGLGQWHRVLHPHGSATLTAKFVLGHEAGSADCQLFDHIAQGDGLCSAATPSSGVIAAAPQQALPSSPFIVRTGWHVQARGPPLSLG</sequence>
<dbReference type="Proteomes" id="UP001246372">
    <property type="component" value="Unassembled WGS sequence"/>
</dbReference>
<evidence type="ECO:0008006" key="3">
    <source>
        <dbReference type="Google" id="ProtNLM"/>
    </source>
</evidence>
<name>A0ABU3P832_9BURK</name>
<protein>
    <recommendedName>
        <fullName evidence="3">DUF2946 domain-containing protein</fullName>
    </recommendedName>
</protein>
<proteinExistence type="predicted"/>
<evidence type="ECO:0000313" key="1">
    <source>
        <dbReference type="EMBL" id="MDT8998712.1"/>
    </source>
</evidence>
<accession>A0ABU3P832</accession>
<reference evidence="1" key="1">
    <citation type="submission" date="2023-09" db="EMBL/GenBank/DDBJ databases">
        <title>Paucibacter sp. APW11 Genome sequencing and assembly.</title>
        <authorList>
            <person name="Kim I."/>
        </authorList>
    </citation>
    <scope>NUCLEOTIDE SEQUENCE</scope>
    <source>
        <strain evidence="1">APW11</strain>
    </source>
</reference>
<dbReference type="RefSeq" id="WP_315649220.1">
    <property type="nucleotide sequence ID" value="NZ_JAVXZY010000002.1"/>
</dbReference>
<evidence type="ECO:0000313" key="2">
    <source>
        <dbReference type="Proteomes" id="UP001246372"/>
    </source>
</evidence>
<gene>
    <name evidence="1" type="ORF">RQP53_05455</name>
</gene>